<reference evidence="2" key="1">
    <citation type="submission" date="2020-07" db="EMBL/GenBank/DDBJ databases">
        <authorList>
            <person name="Nieuwenhuis M."/>
            <person name="Van De Peppel L.J.J."/>
        </authorList>
    </citation>
    <scope>NUCLEOTIDE SEQUENCE</scope>
    <source>
        <strain evidence="2">AP01</strain>
        <tissue evidence="2">Mycelium</tissue>
    </source>
</reference>
<feature type="domain" description="Erythromycin biosynthesis protein CIII-like C-terminal" evidence="1">
    <location>
        <begin position="62"/>
        <end position="116"/>
    </location>
</feature>
<name>A0A9P7KB23_9AGAR</name>
<dbReference type="PANTHER" id="PTHR48050:SF26">
    <property type="entry name" value="STEROL 3-BETA-GLUCOSYLTRANSFERASE"/>
    <property type="match status" value="1"/>
</dbReference>
<dbReference type="Pfam" id="PF06722">
    <property type="entry name" value="EryCIII-like_C"/>
    <property type="match status" value="1"/>
</dbReference>
<dbReference type="OrthoDB" id="10261837at2759"/>
<evidence type="ECO:0000313" key="3">
    <source>
        <dbReference type="Proteomes" id="UP000775547"/>
    </source>
</evidence>
<protein>
    <recommendedName>
        <fullName evidence="1">Erythromycin biosynthesis protein CIII-like C-terminal domain-containing protein</fullName>
    </recommendedName>
</protein>
<dbReference type="InterPro" id="IPR050426">
    <property type="entry name" value="Glycosyltransferase_28"/>
</dbReference>
<organism evidence="2 3">
    <name type="scientific">Asterophora parasitica</name>
    <dbReference type="NCBI Taxonomy" id="117018"/>
    <lineage>
        <taxon>Eukaryota</taxon>
        <taxon>Fungi</taxon>
        <taxon>Dikarya</taxon>
        <taxon>Basidiomycota</taxon>
        <taxon>Agaricomycotina</taxon>
        <taxon>Agaricomycetes</taxon>
        <taxon>Agaricomycetidae</taxon>
        <taxon>Agaricales</taxon>
        <taxon>Tricholomatineae</taxon>
        <taxon>Lyophyllaceae</taxon>
        <taxon>Asterophora</taxon>
    </lineage>
</organism>
<dbReference type="GO" id="GO:0016125">
    <property type="term" value="P:sterol metabolic process"/>
    <property type="evidence" value="ECO:0007669"/>
    <property type="project" value="TreeGrafter"/>
</dbReference>
<evidence type="ECO:0000313" key="2">
    <source>
        <dbReference type="EMBL" id="KAG5641416.1"/>
    </source>
</evidence>
<dbReference type="PANTHER" id="PTHR48050">
    <property type="entry name" value="STEROL 3-BETA-GLUCOSYLTRANSFERASE"/>
    <property type="match status" value="1"/>
</dbReference>
<evidence type="ECO:0000259" key="1">
    <source>
        <dbReference type="Pfam" id="PF06722"/>
    </source>
</evidence>
<dbReference type="EMBL" id="JABCKV010000316">
    <property type="protein sequence ID" value="KAG5641416.1"/>
    <property type="molecule type" value="Genomic_DNA"/>
</dbReference>
<comment type="caution">
    <text evidence="2">The sequence shown here is derived from an EMBL/GenBank/DDBJ whole genome shotgun (WGS) entry which is preliminary data.</text>
</comment>
<gene>
    <name evidence="2" type="ORF">DXG03_005261</name>
</gene>
<keyword evidence="3" id="KW-1185">Reference proteome</keyword>
<dbReference type="FunFam" id="3.40.50.2000:FF:000009">
    <property type="entry name" value="Sterol 3-beta-glucosyltransferase UGT80A2"/>
    <property type="match status" value="1"/>
</dbReference>
<dbReference type="InterPro" id="IPR010610">
    <property type="entry name" value="EryCIII-like_C"/>
</dbReference>
<accession>A0A9P7KB23</accession>
<sequence length="125" mass="13713">MAKARRDGKPIVYIGFGSITVPHPNRVTARIVKAVLQSGVRAVVSKGWSSRMKNGNDKDPEVKIPPEVYMVEKIPHDWLFPKIDAALHHGGAGTTGASLRAGIPTLIKPWFGDQFFWSARRPEGA</sequence>
<reference evidence="2" key="2">
    <citation type="submission" date="2021-10" db="EMBL/GenBank/DDBJ databases">
        <title>Phylogenomics reveals ancestral predisposition of the termite-cultivated fungus Termitomyces towards a domesticated lifestyle.</title>
        <authorList>
            <person name="Auxier B."/>
            <person name="Grum-Grzhimaylo A."/>
            <person name="Cardenas M.E."/>
            <person name="Lodge J.D."/>
            <person name="Laessoe T."/>
            <person name="Pedersen O."/>
            <person name="Smith M.E."/>
            <person name="Kuyper T.W."/>
            <person name="Franco-Molano E.A."/>
            <person name="Baroni T.J."/>
            <person name="Aanen D.K."/>
        </authorList>
    </citation>
    <scope>NUCLEOTIDE SEQUENCE</scope>
    <source>
        <strain evidence="2">AP01</strain>
        <tissue evidence="2">Mycelium</tissue>
    </source>
</reference>
<dbReference type="GO" id="GO:0016906">
    <property type="term" value="F:sterol 3-beta-glucosyltransferase activity"/>
    <property type="evidence" value="ECO:0007669"/>
    <property type="project" value="UniProtKB-ARBA"/>
</dbReference>
<dbReference type="Gene3D" id="3.40.50.2000">
    <property type="entry name" value="Glycogen Phosphorylase B"/>
    <property type="match status" value="1"/>
</dbReference>
<dbReference type="SUPFAM" id="SSF53756">
    <property type="entry name" value="UDP-Glycosyltransferase/glycogen phosphorylase"/>
    <property type="match status" value="1"/>
</dbReference>
<proteinExistence type="predicted"/>
<dbReference type="Proteomes" id="UP000775547">
    <property type="component" value="Unassembled WGS sequence"/>
</dbReference>
<dbReference type="AlphaFoldDB" id="A0A9P7KB23"/>